<comment type="caution">
    <text evidence="1">The sequence shown here is derived from an EMBL/GenBank/DDBJ whole genome shotgun (WGS) entry which is preliminary data.</text>
</comment>
<dbReference type="PANTHER" id="PTHR33973:SF4">
    <property type="entry name" value="OS07G0153300 PROTEIN"/>
    <property type="match status" value="1"/>
</dbReference>
<evidence type="ECO:0000313" key="1">
    <source>
        <dbReference type="EMBL" id="EXI67776.1"/>
    </source>
</evidence>
<keyword evidence="2" id="KW-1185">Reference proteome</keyword>
<gene>
    <name evidence="1" type="ORF">AW08_01717</name>
</gene>
<protein>
    <recommendedName>
        <fullName evidence="3">DUF1365 domain-containing protein</fullName>
    </recommendedName>
</protein>
<dbReference type="InterPro" id="IPR010775">
    <property type="entry name" value="DUF1365"/>
</dbReference>
<organism evidence="1 2">
    <name type="scientific">Candidatus Accumulibacter adjunctus</name>
    <dbReference type="NCBI Taxonomy" id="1454001"/>
    <lineage>
        <taxon>Bacteria</taxon>
        <taxon>Pseudomonadati</taxon>
        <taxon>Pseudomonadota</taxon>
        <taxon>Betaproteobacteria</taxon>
        <taxon>Candidatus Accumulibacter</taxon>
    </lineage>
</organism>
<accession>A0A011MYW1</accession>
<dbReference type="Pfam" id="PF07103">
    <property type="entry name" value="DUF1365"/>
    <property type="match status" value="1"/>
</dbReference>
<proteinExistence type="predicted"/>
<sequence>MPAPPRLLIGRVMHRRLRPVVNDFSYPVFFVQLPLADLAAASGPLFSVDRNNLLSFHQKDHGPRDGSPLLPWIHSLLRRHGLPDDGEVTLQCFPRVLGFVFNPVSFWFCRNRNGQLIAVLAEVRNTFGGRHSYLLHHPDGAPLRAGQTFTADKTFHVSPFCEVAGGYRFRFLVERSCPLIRIDHDDAEGELLLTSISGKSTDWSTRALLGAFLRMPLLTAGIVLRIHWQALRLWIKGVPFVGARPSHARQPLEESTK</sequence>
<evidence type="ECO:0000313" key="2">
    <source>
        <dbReference type="Proteomes" id="UP000020218"/>
    </source>
</evidence>
<evidence type="ECO:0008006" key="3">
    <source>
        <dbReference type="Google" id="ProtNLM"/>
    </source>
</evidence>
<dbReference type="STRING" id="1454001.AW08_01717"/>
<reference evidence="1" key="1">
    <citation type="submission" date="2014-02" db="EMBL/GenBank/DDBJ databases">
        <title>Expanding our view of genomic diversity in Candidatus Accumulibacter clades.</title>
        <authorList>
            <person name="Skennerton C.T."/>
            <person name="Barr J.J."/>
            <person name="Slater F.R."/>
            <person name="Bond P.L."/>
            <person name="Tyson G.W."/>
        </authorList>
    </citation>
    <scope>NUCLEOTIDE SEQUENCE [LARGE SCALE GENOMIC DNA]</scope>
</reference>
<dbReference type="AlphaFoldDB" id="A0A011MYW1"/>
<dbReference type="Proteomes" id="UP000020218">
    <property type="component" value="Unassembled WGS sequence"/>
</dbReference>
<dbReference type="PANTHER" id="PTHR33973">
    <property type="entry name" value="OS07G0153300 PROTEIN"/>
    <property type="match status" value="1"/>
</dbReference>
<dbReference type="EMBL" id="JFAX01000008">
    <property type="protein sequence ID" value="EXI67776.1"/>
    <property type="molecule type" value="Genomic_DNA"/>
</dbReference>
<dbReference type="PATRIC" id="fig|1454001.3.peg.1745"/>
<name>A0A011MYW1_9PROT</name>